<proteinExistence type="inferred from homology"/>
<dbReference type="Proteomes" id="UP000063429">
    <property type="component" value="Chromosome"/>
</dbReference>
<dbReference type="PANTHER" id="PTHR47151">
    <property type="entry name" value="LEU/ILE/VAL-BINDING ABC TRANSPORTER SUBUNIT"/>
    <property type="match status" value="1"/>
</dbReference>
<keyword evidence="6" id="KW-1185">Reference proteome</keyword>
<feature type="chain" id="PRO_5045390476" evidence="3">
    <location>
        <begin position="21"/>
        <end position="374"/>
    </location>
</feature>
<dbReference type="PANTHER" id="PTHR47151:SF2">
    <property type="entry name" value="AMINO ACID BINDING PROTEIN"/>
    <property type="match status" value="1"/>
</dbReference>
<keyword evidence="2 3" id="KW-0732">Signal</keyword>
<evidence type="ECO:0000256" key="2">
    <source>
        <dbReference type="ARBA" id="ARBA00022729"/>
    </source>
</evidence>
<evidence type="ECO:0000259" key="4">
    <source>
        <dbReference type="Pfam" id="PF13458"/>
    </source>
</evidence>
<reference evidence="6" key="1">
    <citation type="journal article" date="2015" name="Genome Announc.">
        <title>Complete Genome Sequence of Herbaspirillum hiltneri N3 (DSM 17495), Isolated from Surface-Sterilized Wheat Roots.</title>
        <authorList>
            <person name="Guizelini D."/>
            <person name="Saizaki P.M."/>
            <person name="Coimbra N.A."/>
            <person name="Weiss V.A."/>
            <person name="Faoro H."/>
            <person name="Sfeir M.Z."/>
            <person name="Baura V.A."/>
            <person name="Monteiro R.A."/>
            <person name="Chubatsu L.S."/>
            <person name="Souza E.M."/>
            <person name="Cruz L.M."/>
            <person name="Pedrosa F.O."/>
            <person name="Raittz R.T."/>
            <person name="Marchaukoski J.N."/>
            <person name="Steffens M.B."/>
        </authorList>
    </citation>
    <scope>NUCLEOTIDE SEQUENCE [LARGE SCALE GENOMIC DNA]</scope>
    <source>
        <strain evidence="6">N3</strain>
    </source>
</reference>
<feature type="signal peptide" evidence="3">
    <location>
        <begin position="1"/>
        <end position="20"/>
    </location>
</feature>
<accession>A0ABN4I5E9</accession>
<dbReference type="SUPFAM" id="SSF53822">
    <property type="entry name" value="Periplasmic binding protein-like I"/>
    <property type="match status" value="1"/>
</dbReference>
<gene>
    <name evidence="5" type="ORF">F506_21380</name>
</gene>
<comment type="similarity">
    <text evidence="1">Belongs to the leucine-binding protein family.</text>
</comment>
<dbReference type="RefSeq" id="WP_053200786.1">
    <property type="nucleotide sequence ID" value="NZ_CP011409.1"/>
</dbReference>
<dbReference type="Pfam" id="PF13458">
    <property type="entry name" value="Peripla_BP_6"/>
    <property type="match status" value="1"/>
</dbReference>
<evidence type="ECO:0000256" key="3">
    <source>
        <dbReference type="SAM" id="SignalP"/>
    </source>
</evidence>
<dbReference type="Gene3D" id="3.40.50.2300">
    <property type="match status" value="2"/>
</dbReference>
<evidence type="ECO:0000313" key="5">
    <source>
        <dbReference type="EMBL" id="AKZ64866.1"/>
    </source>
</evidence>
<feature type="domain" description="Leucine-binding protein" evidence="4">
    <location>
        <begin position="26"/>
        <end position="366"/>
    </location>
</feature>
<dbReference type="InterPro" id="IPR028081">
    <property type="entry name" value="Leu-bd"/>
</dbReference>
<protein>
    <submittedName>
        <fullName evidence="5">ABC transporter substrate-binding protein</fullName>
    </submittedName>
</protein>
<dbReference type="InterPro" id="IPR028082">
    <property type="entry name" value="Peripla_BP_I"/>
</dbReference>
<dbReference type="CDD" id="cd06342">
    <property type="entry name" value="PBP1_ABC_LIVBP-like"/>
    <property type="match status" value="1"/>
</dbReference>
<evidence type="ECO:0000313" key="6">
    <source>
        <dbReference type="Proteomes" id="UP000063429"/>
    </source>
</evidence>
<dbReference type="PROSITE" id="PS51257">
    <property type="entry name" value="PROKAR_LIPOPROTEIN"/>
    <property type="match status" value="1"/>
</dbReference>
<organism evidence="5 6">
    <name type="scientific">Herbaspirillum hiltneri N3</name>
    <dbReference type="NCBI Taxonomy" id="1262470"/>
    <lineage>
        <taxon>Bacteria</taxon>
        <taxon>Pseudomonadati</taxon>
        <taxon>Pseudomonadota</taxon>
        <taxon>Betaproteobacteria</taxon>
        <taxon>Burkholderiales</taxon>
        <taxon>Oxalobacteraceae</taxon>
        <taxon>Herbaspirillum</taxon>
    </lineage>
</organism>
<sequence length="374" mass="39611">MSLVRIIATALSLLSACAFAQERQVVKLGFSSPLSGPQAAAGKDALNGVQMGIERLNQQNLQLDGKAIRFELLVRDDKASAQEGAAVARELVAAGVRAVLGPFNSGVALSAAKIYNDAGVVALTVASNPKVTQTSLPQVFRIAASDTDMGGKMAFYAARHLKLKRVAIIEDGSPYARGLTDEFERVAKMNGVQLVYKEAVGDKLEEFGAALGAVVAAKADAIFFGGYAPQGSALLRQMQQHGMPIALLGGDALCSSAMLAQAGSALGNRTYCVQGGVWLTRVSDGAVFASAYQGKYGSAPDVYAPTFYDGVLLLWQAMKSANSPDPRVFAPVLARMRYKGVTATYEFNPRHDMTESTVTILRFKDGKLTPLSSF</sequence>
<name>A0ABN4I5E9_9BURK</name>
<evidence type="ECO:0000256" key="1">
    <source>
        <dbReference type="ARBA" id="ARBA00010062"/>
    </source>
</evidence>
<dbReference type="EMBL" id="CP011409">
    <property type="protein sequence ID" value="AKZ64866.1"/>
    <property type="molecule type" value="Genomic_DNA"/>
</dbReference>